<sequence>MFLTYITDNFGKKIEQRFPKLPSILFFLSFSIYTISQYLGGTLFKINGQFIFHLMTLATLLAILKIILFDKISNIYKLLTITIILLLYAAGKNSYDFNLYYYAFFIFSARDIDFKLILRWFIALLVSLISITVLSAVLHLIPTLAIGRTNSSVLRLSLGSIYPSDFAARIFHLMVAYAALRKFNFNLAEIISFLAISVTTFVITDTKLDLILMLCLVISVVAFPTIKAVFSKVSPYIINLFVTLFIIFNLGLAYFYSSANPIFRKLDSLLTGRLSLGHIGFKDYNATLYGQFVYQNGWGGLHSAITNYFYIDSSLVRTLLMQGIIAYIFIIWLILRNVRKFSTNRQYSLLLALLFIVLSSAIDQHLIELSFNFIFLASFTNNNYFIEHKEQI</sequence>
<keyword evidence="1" id="KW-0472">Membrane</keyword>
<feature type="transmembrane region" description="Helical" evidence="1">
    <location>
        <begin position="50"/>
        <end position="68"/>
    </location>
</feature>
<feature type="transmembrane region" description="Helical" evidence="1">
    <location>
        <begin position="347"/>
        <end position="367"/>
    </location>
</feature>
<dbReference type="RefSeq" id="WP_069468972.1">
    <property type="nucleotide sequence ID" value="NZ_CP017107.1"/>
</dbReference>
<keyword evidence="1" id="KW-1133">Transmembrane helix</keyword>
<evidence type="ECO:0000313" key="2">
    <source>
        <dbReference type="EMBL" id="AOO73341.1"/>
    </source>
</evidence>
<feature type="transmembrane region" description="Helical" evidence="1">
    <location>
        <begin position="315"/>
        <end position="335"/>
    </location>
</feature>
<feature type="transmembrane region" description="Helical" evidence="1">
    <location>
        <begin position="21"/>
        <end position="44"/>
    </location>
</feature>
<evidence type="ECO:0000313" key="3">
    <source>
        <dbReference type="Proteomes" id="UP000094723"/>
    </source>
</evidence>
<feature type="transmembrane region" description="Helical" evidence="1">
    <location>
        <begin position="237"/>
        <end position="256"/>
    </location>
</feature>
<name>A0A1D7TQT9_9LACO</name>
<protein>
    <submittedName>
        <fullName evidence="2">Polymerase</fullName>
    </submittedName>
</protein>
<dbReference type="AlphaFoldDB" id="A0A1D7TQT9"/>
<feature type="transmembrane region" description="Helical" evidence="1">
    <location>
        <begin position="120"/>
        <end position="141"/>
    </location>
</feature>
<keyword evidence="1" id="KW-0812">Transmembrane</keyword>
<accession>A0A1D7TQT9</accession>
<proteinExistence type="predicted"/>
<dbReference type="Proteomes" id="UP000094723">
    <property type="component" value="Chromosome"/>
</dbReference>
<feature type="transmembrane region" description="Helical" evidence="1">
    <location>
        <begin position="187"/>
        <end position="204"/>
    </location>
</feature>
<reference evidence="2 3" key="1">
    <citation type="submission" date="2016-09" db="EMBL/GenBank/DDBJ databases">
        <title>Complete Genome Sequence of Lactobacillus salivarius Jin.</title>
        <authorList>
            <person name="Jin N."/>
            <person name="Li C."/>
            <person name="Wang M."/>
            <person name="Ren D."/>
            <person name="Di Y."/>
            <person name="Pan R."/>
            <person name="Du S."/>
            <person name="Lu H."/>
            <person name="Li X."/>
            <person name="Tian M."/>
        </authorList>
    </citation>
    <scope>NUCLEOTIDE SEQUENCE [LARGE SCALE GENOMIC DNA]</scope>
    <source>
        <strain evidence="2 3">CICC 23174</strain>
    </source>
</reference>
<evidence type="ECO:0000256" key="1">
    <source>
        <dbReference type="SAM" id="Phobius"/>
    </source>
</evidence>
<feature type="transmembrane region" description="Helical" evidence="1">
    <location>
        <begin position="210"/>
        <end position="230"/>
    </location>
</feature>
<gene>
    <name evidence="2" type="ORF">BHF65_03535</name>
</gene>
<dbReference type="EMBL" id="CP017107">
    <property type="protein sequence ID" value="AOO73341.1"/>
    <property type="molecule type" value="Genomic_DNA"/>
</dbReference>
<organism evidence="2 3">
    <name type="scientific">Ligilactobacillus salivarius</name>
    <dbReference type="NCBI Taxonomy" id="1624"/>
    <lineage>
        <taxon>Bacteria</taxon>
        <taxon>Bacillati</taxon>
        <taxon>Bacillota</taxon>
        <taxon>Bacilli</taxon>
        <taxon>Lactobacillales</taxon>
        <taxon>Lactobacillaceae</taxon>
        <taxon>Ligilactobacillus</taxon>
    </lineage>
</organism>
<feature type="transmembrane region" description="Helical" evidence="1">
    <location>
        <begin position="75"/>
        <end position="91"/>
    </location>
</feature>